<dbReference type="SUPFAM" id="SSF103473">
    <property type="entry name" value="MFS general substrate transporter"/>
    <property type="match status" value="1"/>
</dbReference>
<reference evidence="3" key="1">
    <citation type="submission" date="2020-11" db="EMBL/GenBank/DDBJ databases">
        <authorList>
            <person name="Tran Van P."/>
        </authorList>
    </citation>
    <scope>NUCLEOTIDE SEQUENCE</scope>
</reference>
<name>A0A7R9P0I4_9NEOP</name>
<organism evidence="3">
    <name type="scientific">Timema tahoe</name>
    <dbReference type="NCBI Taxonomy" id="61484"/>
    <lineage>
        <taxon>Eukaryota</taxon>
        <taxon>Metazoa</taxon>
        <taxon>Ecdysozoa</taxon>
        <taxon>Arthropoda</taxon>
        <taxon>Hexapoda</taxon>
        <taxon>Insecta</taxon>
        <taxon>Pterygota</taxon>
        <taxon>Neoptera</taxon>
        <taxon>Polyneoptera</taxon>
        <taxon>Phasmatodea</taxon>
        <taxon>Timematodea</taxon>
        <taxon>Timematoidea</taxon>
        <taxon>Timematidae</taxon>
        <taxon>Timema</taxon>
    </lineage>
</organism>
<keyword evidence="2" id="KW-0472">Membrane</keyword>
<feature type="transmembrane region" description="Helical" evidence="2">
    <location>
        <begin position="71"/>
        <end position="89"/>
    </location>
</feature>
<dbReference type="Gene3D" id="1.20.1250.20">
    <property type="entry name" value="MFS general substrate transporter like domains"/>
    <property type="match status" value="1"/>
</dbReference>
<proteinExistence type="inferred from homology"/>
<feature type="transmembrane region" description="Helical" evidence="2">
    <location>
        <begin position="95"/>
        <end position="116"/>
    </location>
</feature>
<dbReference type="PANTHER" id="PTHR10686:SF18">
    <property type="entry name" value="IP11787P-RELATED"/>
    <property type="match status" value="1"/>
</dbReference>
<dbReference type="GO" id="GO:0090482">
    <property type="term" value="F:vitamin transmembrane transporter activity"/>
    <property type="evidence" value="ECO:0007669"/>
    <property type="project" value="InterPro"/>
</dbReference>
<keyword evidence="2" id="KW-1133">Transmembrane helix</keyword>
<evidence type="ECO:0000256" key="2">
    <source>
        <dbReference type="SAM" id="Phobius"/>
    </source>
</evidence>
<feature type="transmembrane region" description="Helical" evidence="2">
    <location>
        <begin position="417"/>
        <end position="437"/>
    </location>
</feature>
<feature type="transmembrane region" description="Helical" evidence="2">
    <location>
        <begin position="166"/>
        <end position="185"/>
    </location>
</feature>
<dbReference type="InterPro" id="IPR036259">
    <property type="entry name" value="MFS_trans_sf"/>
</dbReference>
<dbReference type="AlphaFoldDB" id="A0A7R9P0I4"/>
<dbReference type="EMBL" id="OE006901">
    <property type="protein sequence ID" value="CAD7462948.1"/>
    <property type="molecule type" value="Genomic_DNA"/>
</dbReference>
<evidence type="ECO:0008006" key="4">
    <source>
        <dbReference type="Google" id="ProtNLM"/>
    </source>
</evidence>
<feature type="transmembrane region" description="Helical" evidence="2">
    <location>
        <begin position="137"/>
        <end position="154"/>
    </location>
</feature>
<dbReference type="InterPro" id="IPR002666">
    <property type="entry name" value="Folate_carrier"/>
</dbReference>
<gene>
    <name evidence="3" type="ORF">TTEB3V08_LOCUS10836</name>
</gene>
<comment type="similarity">
    <text evidence="1">Belongs to the reduced folate carrier (RFC) transporter (TC 2.A.48) family.</text>
</comment>
<dbReference type="Pfam" id="PF01770">
    <property type="entry name" value="Folate_carrier"/>
    <property type="match status" value="2"/>
</dbReference>
<dbReference type="GO" id="GO:0005886">
    <property type="term" value="C:plasma membrane"/>
    <property type="evidence" value="ECO:0007669"/>
    <property type="project" value="TreeGrafter"/>
</dbReference>
<keyword evidence="2" id="KW-0812">Transmembrane</keyword>
<feature type="transmembrane region" description="Helical" evidence="2">
    <location>
        <begin position="46"/>
        <end position="64"/>
    </location>
</feature>
<evidence type="ECO:0000256" key="1">
    <source>
        <dbReference type="ARBA" id="ARBA00005773"/>
    </source>
</evidence>
<protein>
    <recommendedName>
        <fullName evidence="4">Thiamine transporter 1</fullName>
    </recommendedName>
</protein>
<dbReference type="PANTHER" id="PTHR10686">
    <property type="entry name" value="FOLATE TRANSPORTER"/>
    <property type="match status" value="1"/>
</dbReference>
<sequence>MESWIKISLFLCLFGFLKEFRPSEPFIVDFLLSDRVNLTDEVINQEIFPTGTYCNCIWLVLVLLATDLLRYKPIIILEAIGGIGCWALLSFSTNYVSMIMAQVLYGLFIATEVAYFTYMYAIVDREHYQQVTSHTRTAYLLGRSISGVLAQLFMSTNVMDSHQLNYLTLGSLCLATVWAILLPPAKENVYFRRISQGSGNEASSGTKHHVQQQTSAEMVVSTQPLPSDTDTMTYCQRCGKIYTLLWRDFVAAFTNWYVVKWSIWWALATCGYLQVAHLVIRVLCVICTKEPSHYIPNDYVMCSRGVGTKGGGEGPILSVLRCVGESLPFRDGSTGAGMITTYVQLLYETILEENKQDDNELYNGAVEALSTLLGACATLACSWLKVDWRTNGETALALCSLVEAAILFVSSQSQVMWLAYFCYVMFVVVYYAMFTITKAEQAVLTLRLPRGRNQGSYLIACVPLLNHKGSLEQQFPEQSSAFNPCLAWNPVCF</sequence>
<accession>A0A7R9P0I4</accession>
<evidence type="ECO:0000313" key="3">
    <source>
        <dbReference type="EMBL" id="CAD7462948.1"/>
    </source>
</evidence>